<evidence type="ECO:0000313" key="3">
    <source>
        <dbReference type="Proteomes" id="UP000010411"/>
    </source>
</evidence>
<dbReference type="AlphaFoldDB" id="L1KRM9"/>
<sequence length="53" mass="5695">MVHALHVVTAAGGKQQSSRRDNAHHRDTAAKGTAQGALVGSHVRKHLVWSVLF</sequence>
<name>L1KRM9_9ACTN</name>
<organism evidence="2 3">
    <name type="scientific">Streptomyces ipomoeae 91-03</name>
    <dbReference type="NCBI Taxonomy" id="698759"/>
    <lineage>
        <taxon>Bacteria</taxon>
        <taxon>Bacillati</taxon>
        <taxon>Actinomycetota</taxon>
        <taxon>Actinomycetes</taxon>
        <taxon>Kitasatosporales</taxon>
        <taxon>Streptomycetaceae</taxon>
        <taxon>Streptomyces</taxon>
    </lineage>
</organism>
<keyword evidence="3" id="KW-1185">Reference proteome</keyword>
<accession>L1KRM9</accession>
<gene>
    <name evidence="2" type="ORF">STRIP9103_09305</name>
</gene>
<comment type="caution">
    <text evidence="2">The sequence shown here is derived from an EMBL/GenBank/DDBJ whole genome shotgun (WGS) entry which is preliminary data.</text>
</comment>
<reference evidence="2 3" key="1">
    <citation type="submission" date="2012-11" db="EMBL/GenBank/DDBJ databases">
        <authorList>
            <person name="Huguet-Tapia J.C."/>
            <person name="Durkin A.S."/>
            <person name="Pettis G.S."/>
            <person name="Badger J.H."/>
        </authorList>
    </citation>
    <scope>NUCLEOTIDE SEQUENCE [LARGE SCALE GENOMIC DNA]</scope>
    <source>
        <strain evidence="2 3">91-03</strain>
    </source>
</reference>
<evidence type="ECO:0000256" key="1">
    <source>
        <dbReference type="SAM" id="MobiDB-lite"/>
    </source>
</evidence>
<evidence type="ECO:0000313" key="2">
    <source>
        <dbReference type="EMBL" id="EKX63033.1"/>
    </source>
</evidence>
<proteinExistence type="predicted"/>
<feature type="compositionally biased region" description="Basic and acidic residues" evidence="1">
    <location>
        <begin position="18"/>
        <end position="29"/>
    </location>
</feature>
<feature type="region of interest" description="Disordered" evidence="1">
    <location>
        <begin position="1"/>
        <end position="36"/>
    </location>
</feature>
<protein>
    <submittedName>
        <fullName evidence="2">Uncharacterized protein</fullName>
    </submittedName>
</protein>
<dbReference type="EMBL" id="AEJC01000469">
    <property type="protein sequence ID" value="EKX63033.1"/>
    <property type="molecule type" value="Genomic_DNA"/>
</dbReference>
<dbReference type="Proteomes" id="UP000010411">
    <property type="component" value="Unassembled WGS sequence"/>
</dbReference>